<keyword evidence="3" id="KW-1185">Reference proteome</keyword>
<accession>A0ABC8KX21</accession>
<organism evidence="2 3">
    <name type="scientific">Eruca vesicaria subsp. sativa</name>
    <name type="common">Garden rocket</name>
    <name type="synonym">Eruca sativa</name>
    <dbReference type="NCBI Taxonomy" id="29727"/>
    <lineage>
        <taxon>Eukaryota</taxon>
        <taxon>Viridiplantae</taxon>
        <taxon>Streptophyta</taxon>
        <taxon>Embryophyta</taxon>
        <taxon>Tracheophyta</taxon>
        <taxon>Spermatophyta</taxon>
        <taxon>Magnoliopsida</taxon>
        <taxon>eudicotyledons</taxon>
        <taxon>Gunneridae</taxon>
        <taxon>Pentapetalae</taxon>
        <taxon>rosids</taxon>
        <taxon>malvids</taxon>
        <taxon>Brassicales</taxon>
        <taxon>Brassicaceae</taxon>
        <taxon>Brassiceae</taxon>
        <taxon>Eruca</taxon>
    </lineage>
</organism>
<evidence type="ECO:0000313" key="3">
    <source>
        <dbReference type="Proteomes" id="UP001642260"/>
    </source>
</evidence>
<comment type="caution">
    <text evidence="2">The sequence shown here is derived from an EMBL/GenBank/DDBJ whole genome shotgun (WGS) entry which is preliminary data.</text>
</comment>
<dbReference type="PANTHER" id="PTHR37766">
    <property type="entry name" value="OS01G0897100 PROTEIN"/>
    <property type="match status" value="1"/>
</dbReference>
<evidence type="ECO:0000256" key="1">
    <source>
        <dbReference type="SAM" id="MobiDB-lite"/>
    </source>
</evidence>
<feature type="region of interest" description="Disordered" evidence="1">
    <location>
        <begin position="415"/>
        <end position="453"/>
    </location>
</feature>
<reference evidence="2 3" key="1">
    <citation type="submission" date="2022-03" db="EMBL/GenBank/DDBJ databases">
        <authorList>
            <person name="Macdonald S."/>
            <person name="Ahmed S."/>
            <person name="Newling K."/>
        </authorList>
    </citation>
    <scope>NUCLEOTIDE SEQUENCE [LARGE SCALE GENOMIC DNA]</scope>
</reference>
<protein>
    <submittedName>
        <fullName evidence="2">Uncharacterized protein</fullName>
    </submittedName>
</protein>
<evidence type="ECO:0000313" key="2">
    <source>
        <dbReference type="EMBL" id="CAH8363062.1"/>
    </source>
</evidence>
<proteinExistence type="predicted"/>
<dbReference type="AlphaFoldDB" id="A0ABC8KX21"/>
<dbReference type="EMBL" id="CAKOAT010352931">
    <property type="protein sequence ID" value="CAH8363062.1"/>
    <property type="molecule type" value="Genomic_DNA"/>
</dbReference>
<gene>
    <name evidence="2" type="ORF">ERUC_LOCUS28818</name>
</gene>
<dbReference type="PANTHER" id="PTHR37766:SF1">
    <property type="entry name" value="OS01G0897100 PROTEIN"/>
    <property type="match status" value="1"/>
</dbReference>
<dbReference type="Proteomes" id="UP001642260">
    <property type="component" value="Unassembled WGS sequence"/>
</dbReference>
<sequence length="517" mass="59808">MINLFLSEPKWDNDAHNNSSINTDVILPQLNKLASQIQSLVTHEARSEAKLWLCSALSTLSISPRRQLNLFMKLLRSKPRKKQFISQLLQLMFEKRPKKLGSVLAKRSYLLEKFFEENPKRILEWFSEFAFDGGSDHKRGAKALAQFAFANRDICWEELEWRGKHGQSPAVVATKPHYLLDLDVQRTVENFLDNVPDFWSSNEFAESLRDGQILCLDTKFFLDLFIRFMYEDDMNDVWDAVEEFLTEESFSSLTQHLLITLEERDLCRFLELLGDCFDSRIESWDVVGDSGSWLGVVVSRFGDAESIDELLLLNSVINQGRQLLRLVREENGDDEGESLKEAIVDVCRGLENGNSFSLILREVSKMKHREVIRILGILSWTIQFRLSEECQSSDSWECLFRKNGIEFRRSSDHSLVSHNGFSEESESDSDVGRRVSKKRHKKGKKKKNAKKKKRAIDDEDEDDLLIGDELLGLNQISRSWLLSTDGFSATWTSVDLPEHIARYCLSRWMKWFLAGQK</sequence>
<name>A0ABC8KX21_ERUVS</name>
<feature type="compositionally biased region" description="Basic residues" evidence="1">
    <location>
        <begin position="434"/>
        <end position="453"/>
    </location>
</feature>